<protein>
    <recommendedName>
        <fullName evidence="3">ISXO2-like transposase domain-containing protein</fullName>
    </recommendedName>
</protein>
<reference evidence="1 2" key="1">
    <citation type="journal article" date="2014" name="Genome Biol. Evol.">
        <title>The genome of the myxosporean Thelohanellus kitauei shows adaptations to nutrient acquisition within its fish host.</title>
        <authorList>
            <person name="Yang Y."/>
            <person name="Xiong J."/>
            <person name="Zhou Z."/>
            <person name="Huo F."/>
            <person name="Miao W."/>
            <person name="Ran C."/>
            <person name="Liu Y."/>
            <person name="Zhang J."/>
            <person name="Feng J."/>
            <person name="Wang M."/>
            <person name="Wang M."/>
            <person name="Wang L."/>
            <person name="Yao B."/>
        </authorList>
    </citation>
    <scope>NUCLEOTIDE SEQUENCE [LARGE SCALE GENOMIC DNA]</scope>
    <source>
        <strain evidence="1">Wuqing</strain>
    </source>
</reference>
<evidence type="ECO:0008006" key="3">
    <source>
        <dbReference type="Google" id="ProtNLM"/>
    </source>
</evidence>
<dbReference type="Proteomes" id="UP000031668">
    <property type="component" value="Unassembled WGS sequence"/>
</dbReference>
<organism evidence="1 2">
    <name type="scientific">Thelohanellus kitauei</name>
    <name type="common">Myxosporean</name>
    <dbReference type="NCBI Taxonomy" id="669202"/>
    <lineage>
        <taxon>Eukaryota</taxon>
        <taxon>Metazoa</taxon>
        <taxon>Cnidaria</taxon>
        <taxon>Myxozoa</taxon>
        <taxon>Myxosporea</taxon>
        <taxon>Bivalvulida</taxon>
        <taxon>Platysporina</taxon>
        <taxon>Myxobolidae</taxon>
        <taxon>Thelohanellus</taxon>
    </lineage>
</organism>
<evidence type="ECO:0000313" key="2">
    <source>
        <dbReference type="Proteomes" id="UP000031668"/>
    </source>
</evidence>
<keyword evidence="2" id="KW-1185">Reference proteome</keyword>
<dbReference type="AlphaFoldDB" id="A0A0C2NEL7"/>
<evidence type="ECO:0000313" key="1">
    <source>
        <dbReference type="EMBL" id="KII72462.1"/>
    </source>
</evidence>
<name>A0A0C2NEL7_THEKT</name>
<proteinExistence type="predicted"/>
<sequence>MDSLLEVFASENSAAEYFYSKNILTENRNGQDAENTWPWKNIGYYFAALISNISNKRASPKLFLTLKNRGKQTPVTEWTRFIRQLLADNVDSSDTVICGNEIVVEGEQKKKKCFVDEVENEDSKTMEDILFRHILPITIIYTDMGKAYNQPSNDLGLNIRQ</sequence>
<gene>
    <name evidence="1" type="ORF">RF11_07052</name>
</gene>
<dbReference type="EMBL" id="JWZT01001204">
    <property type="protein sequence ID" value="KII72462.1"/>
    <property type="molecule type" value="Genomic_DNA"/>
</dbReference>
<comment type="caution">
    <text evidence="1">The sequence shown here is derived from an EMBL/GenBank/DDBJ whole genome shotgun (WGS) entry which is preliminary data.</text>
</comment>
<accession>A0A0C2NEL7</accession>